<accession>A0A6C0U565</accession>
<name>A0A6C0U565_9GAMM</name>
<dbReference type="KEGG" id="kim:G3T16_19780"/>
<reference evidence="1 2" key="1">
    <citation type="submission" date="2020-02" db="EMBL/GenBank/DDBJ databases">
        <title>Genome sequencing for Kineobactrum sp. M2.</title>
        <authorList>
            <person name="Park S.-J."/>
        </authorList>
    </citation>
    <scope>NUCLEOTIDE SEQUENCE [LARGE SCALE GENOMIC DNA]</scope>
    <source>
        <strain evidence="1 2">M2</strain>
    </source>
</reference>
<dbReference type="Proteomes" id="UP000477680">
    <property type="component" value="Chromosome"/>
</dbReference>
<proteinExistence type="predicted"/>
<dbReference type="EMBL" id="CP048711">
    <property type="protein sequence ID" value="QIB67302.1"/>
    <property type="molecule type" value="Genomic_DNA"/>
</dbReference>
<gene>
    <name evidence="1" type="ORF">G3T16_19780</name>
</gene>
<sequence>MFVPKNSVEITGDVRYYQTTGKRGFCPNRGSSLFDDPAVENPEELLSGMLGICAGSLDDLSQYKTEIDILLAGRLRGNVIL</sequence>
<keyword evidence="2" id="KW-1185">Reference proteome</keyword>
<protein>
    <submittedName>
        <fullName evidence="1">Uncharacterized protein</fullName>
    </submittedName>
</protein>
<organism evidence="1 2">
    <name type="scientific">Kineobactrum salinum</name>
    <dbReference type="NCBI Taxonomy" id="2708301"/>
    <lineage>
        <taxon>Bacteria</taxon>
        <taxon>Pseudomonadati</taxon>
        <taxon>Pseudomonadota</taxon>
        <taxon>Gammaproteobacteria</taxon>
        <taxon>Cellvibrionales</taxon>
        <taxon>Halieaceae</taxon>
        <taxon>Kineobactrum</taxon>
    </lineage>
</organism>
<evidence type="ECO:0000313" key="2">
    <source>
        <dbReference type="Proteomes" id="UP000477680"/>
    </source>
</evidence>
<dbReference type="AlphaFoldDB" id="A0A6C0U565"/>
<evidence type="ECO:0000313" key="1">
    <source>
        <dbReference type="EMBL" id="QIB67302.1"/>
    </source>
</evidence>